<protein>
    <submittedName>
        <fullName evidence="1">Uncharacterized protein</fullName>
    </submittedName>
</protein>
<proteinExistence type="predicted"/>
<evidence type="ECO:0000313" key="2">
    <source>
        <dbReference type="Proteomes" id="UP001291623"/>
    </source>
</evidence>
<dbReference type="AlphaFoldDB" id="A0AAE1SIH5"/>
<accession>A0AAE1SIH5</accession>
<dbReference type="EMBL" id="JAVYJV010000005">
    <property type="protein sequence ID" value="KAK4370340.1"/>
    <property type="molecule type" value="Genomic_DNA"/>
</dbReference>
<keyword evidence="2" id="KW-1185">Reference proteome</keyword>
<comment type="caution">
    <text evidence="1">The sequence shown here is derived from an EMBL/GenBank/DDBJ whole genome shotgun (WGS) entry which is preliminary data.</text>
</comment>
<evidence type="ECO:0000313" key="1">
    <source>
        <dbReference type="EMBL" id="KAK4370340.1"/>
    </source>
</evidence>
<reference evidence="1" key="1">
    <citation type="submission" date="2023-12" db="EMBL/GenBank/DDBJ databases">
        <title>Genome assembly of Anisodus tanguticus.</title>
        <authorList>
            <person name="Wang Y.-J."/>
        </authorList>
    </citation>
    <scope>NUCLEOTIDE SEQUENCE</scope>
    <source>
        <strain evidence="1">KB-2021</strain>
        <tissue evidence="1">Leaf</tissue>
    </source>
</reference>
<name>A0AAE1SIH5_9SOLA</name>
<gene>
    <name evidence="1" type="ORF">RND71_009815</name>
</gene>
<sequence>MTLRNYQKRRNLETNSSSQNVIECGVEESSPNLDPRLPLRERLRQGNGITFIYTFISKITMLEGTSAQIESIESDNIERGTRSNKINWRNHMSQIVSEEASTQTSSTKKSYEPENIEGIIDSKLHPRGHSKQSRVGVVEQTIKHVNILANGNRSEAIGGGKKVDHIRMYAEQT</sequence>
<organism evidence="1 2">
    <name type="scientific">Anisodus tanguticus</name>
    <dbReference type="NCBI Taxonomy" id="243964"/>
    <lineage>
        <taxon>Eukaryota</taxon>
        <taxon>Viridiplantae</taxon>
        <taxon>Streptophyta</taxon>
        <taxon>Embryophyta</taxon>
        <taxon>Tracheophyta</taxon>
        <taxon>Spermatophyta</taxon>
        <taxon>Magnoliopsida</taxon>
        <taxon>eudicotyledons</taxon>
        <taxon>Gunneridae</taxon>
        <taxon>Pentapetalae</taxon>
        <taxon>asterids</taxon>
        <taxon>lamiids</taxon>
        <taxon>Solanales</taxon>
        <taxon>Solanaceae</taxon>
        <taxon>Solanoideae</taxon>
        <taxon>Hyoscyameae</taxon>
        <taxon>Anisodus</taxon>
    </lineage>
</organism>
<dbReference type="Proteomes" id="UP001291623">
    <property type="component" value="Unassembled WGS sequence"/>
</dbReference>